<evidence type="ECO:0000313" key="7">
    <source>
        <dbReference type="Proteomes" id="UP000886520"/>
    </source>
</evidence>
<feature type="domain" description="TF-B3" evidence="5">
    <location>
        <begin position="103"/>
        <end position="197"/>
    </location>
</feature>
<dbReference type="OrthoDB" id="1864528at2759"/>
<dbReference type="GO" id="GO:0003677">
    <property type="term" value="F:DNA binding"/>
    <property type="evidence" value="ECO:0007669"/>
    <property type="project" value="UniProtKB-KW"/>
</dbReference>
<evidence type="ECO:0000256" key="3">
    <source>
        <dbReference type="ARBA" id="ARBA00023163"/>
    </source>
</evidence>
<name>A0A9D4ZAK7_ADICA</name>
<evidence type="ECO:0000256" key="1">
    <source>
        <dbReference type="ARBA" id="ARBA00023015"/>
    </source>
</evidence>
<dbReference type="InterPro" id="IPR003340">
    <property type="entry name" value="B3_DNA-bd"/>
</dbReference>
<evidence type="ECO:0000256" key="2">
    <source>
        <dbReference type="ARBA" id="ARBA00023125"/>
    </source>
</evidence>
<dbReference type="EMBL" id="JABFUD020000016">
    <property type="protein sequence ID" value="KAI5068378.1"/>
    <property type="molecule type" value="Genomic_DNA"/>
</dbReference>
<gene>
    <name evidence="6" type="ORF">GOP47_0016723</name>
</gene>
<feature type="domain" description="TF-B3" evidence="5">
    <location>
        <begin position="336"/>
        <end position="433"/>
    </location>
</feature>
<organism evidence="6 7">
    <name type="scientific">Adiantum capillus-veneris</name>
    <name type="common">Maidenhair fern</name>
    <dbReference type="NCBI Taxonomy" id="13818"/>
    <lineage>
        <taxon>Eukaryota</taxon>
        <taxon>Viridiplantae</taxon>
        <taxon>Streptophyta</taxon>
        <taxon>Embryophyta</taxon>
        <taxon>Tracheophyta</taxon>
        <taxon>Polypodiopsida</taxon>
        <taxon>Polypodiidae</taxon>
        <taxon>Polypodiales</taxon>
        <taxon>Pteridineae</taxon>
        <taxon>Pteridaceae</taxon>
        <taxon>Vittarioideae</taxon>
        <taxon>Adiantum</taxon>
    </lineage>
</organism>
<protein>
    <recommendedName>
        <fullName evidence="5">TF-B3 domain-containing protein</fullName>
    </recommendedName>
</protein>
<dbReference type="Pfam" id="PF02362">
    <property type="entry name" value="B3"/>
    <property type="match status" value="2"/>
</dbReference>
<dbReference type="InterPro" id="IPR015300">
    <property type="entry name" value="DNA-bd_pseudobarrel_sf"/>
</dbReference>
<dbReference type="CDD" id="cd10017">
    <property type="entry name" value="B3_DNA"/>
    <property type="match status" value="2"/>
</dbReference>
<evidence type="ECO:0000313" key="6">
    <source>
        <dbReference type="EMBL" id="KAI5068378.1"/>
    </source>
</evidence>
<dbReference type="PANTHER" id="PTHR31391">
    <property type="entry name" value="B3 DOMAIN-CONTAINING PROTEIN OS11G0197600-RELATED"/>
    <property type="match status" value="1"/>
</dbReference>
<keyword evidence="4" id="KW-0539">Nucleus</keyword>
<keyword evidence="3" id="KW-0804">Transcription</keyword>
<proteinExistence type="predicted"/>
<dbReference type="Proteomes" id="UP000886520">
    <property type="component" value="Chromosome 16"/>
</dbReference>
<accession>A0A9D4ZAK7</accession>
<comment type="caution">
    <text evidence="6">The sequence shown here is derived from an EMBL/GenBank/DDBJ whole genome shotgun (WGS) entry which is preliminary data.</text>
</comment>
<sequence length="433" mass="48591">MGGAAAEAAAKTAPCSCVSPASCSQEMMTIVHTEYIACRHCASQCYTSHSDRDLVADDFACDDKEKELGQVGNGPPMPLLLRNIKNFLLTKRRRPQVAPSFVRIVSCDMLPPDRQSYMSFPRSFVDLHLSKCVGEATLEGPSGWLWHSTLQMHRDSMVLPSPGWAAFAKDHCLQEGDGLIFTYVGRNYFKVRIFGLKEGYVEKGNDCMPGFAAIVPHAAKACIENEHDIFKAERDQVPASNQQIFSTNCLCSGNGREEHLLGVDANGKLPNLACYNNEMNQHVDDYIVSREVIQGRLENDKHEEQEECSKITGSKIQSWFSSGICTNFLCSDNNQVTKLLPISAVHGDFKLVFPMPFVQLHMPSRNEWITLVDSSQTSWQCRWLGDAHTRERLYICGGWGPFVRAYSLKVNDVCVFELVDKETLTFNVYVFKF</sequence>
<keyword evidence="2" id="KW-0238">DNA-binding</keyword>
<dbReference type="SUPFAM" id="SSF101936">
    <property type="entry name" value="DNA-binding pseudobarrel domain"/>
    <property type="match status" value="2"/>
</dbReference>
<dbReference type="Gene3D" id="2.40.330.10">
    <property type="entry name" value="DNA-binding pseudobarrel domain"/>
    <property type="match status" value="2"/>
</dbReference>
<keyword evidence="1" id="KW-0805">Transcription regulation</keyword>
<dbReference type="PROSITE" id="PS50863">
    <property type="entry name" value="B3"/>
    <property type="match status" value="2"/>
</dbReference>
<evidence type="ECO:0000259" key="5">
    <source>
        <dbReference type="PROSITE" id="PS50863"/>
    </source>
</evidence>
<keyword evidence="7" id="KW-1185">Reference proteome</keyword>
<dbReference type="InterPro" id="IPR044837">
    <property type="entry name" value="REM16-like"/>
</dbReference>
<dbReference type="AlphaFoldDB" id="A0A9D4ZAK7"/>
<dbReference type="PANTHER" id="PTHR31391:SF106">
    <property type="entry name" value="B3 DOMAIN-CONTAINING PROTEIN OS01G0723500"/>
    <property type="match status" value="1"/>
</dbReference>
<evidence type="ECO:0000256" key="4">
    <source>
        <dbReference type="ARBA" id="ARBA00023242"/>
    </source>
</evidence>
<dbReference type="SMART" id="SM01019">
    <property type="entry name" value="B3"/>
    <property type="match status" value="2"/>
</dbReference>
<reference evidence="6" key="1">
    <citation type="submission" date="2021-01" db="EMBL/GenBank/DDBJ databases">
        <title>Adiantum capillus-veneris genome.</title>
        <authorList>
            <person name="Fang Y."/>
            <person name="Liao Q."/>
        </authorList>
    </citation>
    <scope>NUCLEOTIDE SEQUENCE</scope>
    <source>
        <strain evidence="6">H3</strain>
        <tissue evidence="6">Leaf</tissue>
    </source>
</reference>